<evidence type="ECO:0008006" key="8">
    <source>
        <dbReference type="Google" id="ProtNLM"/>
    </source>
</evidence>
<accession>A0A381V6H4</accession>
<evidence type="ECO:0000256" key="6">
    <source>
        <dbReference type="ARBA" id="ARBA00023306"/>
    </source>
</evidence>
<evidence type="ECO:0000256" key="1">
    <source>
        <dbReference type="ARBA" id="ARBA00022475"/>
    </source>
</evidence>
<dbReference type="EMBL" id="UINC01007850">
    <property type="protein sequence ID" value="SVA35368.1"/>
    <property type="molecule type" value="Genomic_DNA"/>
</dbReference>
<dbReference type="InterPro" id="IPR007060">
    <property type="entry name" value="FtsL/DivIC"/>
</dbReference>
<keyword evidence="6" id="KW-0131">Cell cycle</keyword>
<dbReference type="InterPro" id="IPR023081">
    <property type="entry name" value="Cell_div_FtsB"/>
</dbReference>
<gene>
    <name evidence="7" type="ORF">METZ01_LOCUS88222</name>
</gene>
<sequence length="100" mass="11748">MKFITIILIFLLLLLQINIWFKDDGYPRITELKLLIQDQKRENSAMATRNTQLREEMEDFKKGDAAIEERARTDIGMIKEGEEFYLITQPKPVLEEANSD</sequence>
<protein>
    <recommendedName>
        <fullName evidence="8">Cell division protein FtsB</fullName>
    </recommendedName>
</protein>
<dbReference type="PANTHER" id="PTHR37485:SF1">
    <property type="entry name" value="CELL DIVISION PROTEIN FTSB"/>
    <property type="match status" value="1"/>
</dbReference>
<dbReference type="Pfam" id="PF04977">
    <property type="entry name" value="DivIC"/>
    <property type="match status" value="1"/>
</dbReference>
<keyword evidence="3" id="KW-0812">Transmembrane</keyword>
<evidence type="ECO:0000256" key="4">
    <source>
        <dbReference type="ARBA" id="ARBA00022989"/>
    </source>
</evidence>
<evidence type="ECO:0000256" key="5">
    <source>
        <dbReference type="ARBA" id="ARBA00023136"/>
    </source>
</evidence>
<dbReference type="AlphaFoldDB" id="A0A381V6H4"/>
<evidence type="ECO:0000313" key="7">
    <source>
        <dbReference type="EMBL" id="SVA35368.1"/>
    </source>
</evidence>
<organism evidence="7">
    <name type="scientific">marine metagenome</name>
    <dbReference type="NCBI Taxonomy" id="408172"/>
    <lineage>
        <taxon>unclassified sequences</taxon>
        <taxon>metagenomes</taxon>
        <taxon>ecological metagenomes</taxon>
    </lineage>
</organism>
<keyword evidence="1" id="KW-1003">Cell membrane</keyword>
<name>A0A381V6H4_9ZZZZ</name>
<dbReference type="GO" id="GO:0043093">
    <property type="term" value="P:FtsZ-dependent cytokinesis"/>
    <property type="evidence" value="ECO:0007669"/>
    <property type="project" value="TreeGrafter"/>
</dbReference>
<keyword evidence="5" id="KW-0472">Membrane</keyword>
<keyword evidence="4" id="KW-1133">Transmembrane helix</keyword>
<keyword evidence="2" id="KW-0132">Cell division</keyword>
<dbReference type="HAMAP" id="MF_00599">
    <property type="entry name" value="FtsB"/>
    <property type="match status" value="1"/>
</dbReference>
<proteinExistence type="inferred from homology"/>
<dbReference type="GO" id="GO:0030428">
    <property type="term" value="C:cell septum"/>
    <property type="evidence" value="ECO:0007669"/>
    <property type="project" value="TreeGrafter"/>
</dbReference>
<evidence type="ECO:0000256" key="2">
    <source>
        <dbReference type="ARBA" id="ARBA00022618"/>
    </source>
</evidence>
<reference evidence="7" key="1">
    <citation type="submission" date="2018-05" db="EMBL/GenBank/DDBJ databases">
        <authorList>
            <person name="Lanie J.A."/>
            <person name="Ng W.-L."/>
            <person name="Kazmierczak K.M."/>
            <person name="Andrzejewski T.M."/>
            <person name="Davidsen T.M."/>
            <person name="Wayne K.J."/>
            <person name="Tettelin H."/>
            <person name="Glass J.I."/>
            <person name="Rusch D."/>
            <person name="Podicherti R."/>
            <person name="Tsui H.-C.T."/>
            <person name="Winkler M.E."/>
        </authorList>
    </citation>
    <scope>NUCLEOTIDE SEQUENCE</scope>
</reference>
<dbReference type="PANTHER" id="PTHR37485">
    <property type="entry name" value="CELL DIVISION PROTEIN FTSB"/>
    <property type="match status" value="1"/>
</dbReference>
<evidence type="ECO:0000256" key="3">
    <source>
        <dbReference type="ARBA" id="ARBA00022692"/>
    </source>
</evidence>